<protein>
    <submittedName>
        <fullName evidence="1">Uncharacterized protein</fullName>
    </submittedName>
</protein>
<proteinExistence type="predicted"/>
<dbReference type="EMBL" id="GGEC01092655">
    <property type="protein sequence ID" value="MBX73139.1"/>
    <property type="molecule type" value="Transcribed_RNA"/>
</dbReference>
<evidence type="ECO:0000313" key="1">
    <source>
        <dbReference type="EMBL" id="MBX73139.1"/>
    </source>
</evidence>
<name>A0A2P2R1J4_RHIMU</name>
<organism evidence="1">
    <name type="scientific">Rhizophora mucronata</name>
    <name type="common">Asiatic mangrove</name>
    <dbReference type="NCBI Taxonomy" id="61149"/>
    <lineage>
        <taxon>Eukaryota</taxon>
        <taxon>Viridiplantae</taxon>
        <taxon>Streptophyta</taxon>
        <taxon>Embryophyta</taxon>
        <taxon>Tracheophyta</taxon>
        <taxon>Spermatophyta</taxon>
        <taxon>Magnoliopsida</taxon>
        <taxon>eudicotyledons</taxon>
        <taxon>Gunneridae</taxon>
        <taxon>Pentapetalae</taxon>
        <taxon>rosids</taxon>
        <taxon>fabids</taxon>
        <taxon>Malpighiales</taxon>
        <taxon>Rhizophoraceae</taxon>
        <taxon>Rhizophora</taxon>
    </lineage>
</organism>
<accession>A0A2P2R1J4</accession>
<sequence length="30" mass="3728">MWVMYVLLFLLLFLFPCFWVKQISSTQMEI</sequence>
<dbReference type="AlphaFoldDB" id="A0A2P2R1J4"/>
<reference evidence="1" key="1">
    <citation type="submission" date="2018-02" db="EMBL/GenBank/DDBJ databases">
        <title>Rhizophora mucronata_Transcriptome.</title>
        <authorList>
            <person name="Meera S.P."/>
            <person name="Sreeshan A."/>
            <person name="Augustine A."/>
        </authorList>
    </citation>
    <scope>NUCLEOTIDE SEQUENCE</scope>
    <source>
        <tissue evidence="1">Leaf</tissue>
    </source>
</reference>